<dbReference type="SUPFAM" id="SSF47226">
    <property type="entry name" value="Histidine-containing phosphotransfer domain, HPT domain"/>
    <property type="match status" value="1"/>
</dbReference>
<comment type="domain">
    <text evidence="4">Histidine-containing phosphotransfer domain (HPt) contains an active histidine that mediates the phosphotransfer.</text>
</comment>
<organism evidence="6 7">
    <name type="scientific">Dioscorea cayennensis subsp. rotundata</name>
    <name type="common">White Guinea yam</name>
    <name type="synonym">Dioscorea rotundata</name>
    <dbReference type="NCBI Taxonomy" id="55577"/>
    <lineage>
        <taxon>Eukaryota</taxon>
        <taxon>Viridiplantae</taxon>
        <taxon>Streptophyta</taxon>
        <taxon>Embryophyta</taxon>
        <taxon>Tracheophyta</taxon>
        <taxon>Spermatophyta</taxon>
        <taxon>Magnoliopsida</taxon>
        <taxon>Liliopsida</taxon>
        <taxon>Dioscoreales</taxon>
        <taxon>Dioscoreaceae</taxon>
        <taxon>Dioscorea</taxon>
    </lineage>
</organism>
<comment type="subcellular location">
    <subcellularLocation>
        <location evidence="4">Cytoplasm</location>
        <location evidence="4">Cytosol</location>
    </subcellularLocation>
    <subcellularLocation>
        <location evidence="4">Nucleus</location>
    </subcellularLocation>
</comment>
<dbReference type="Proteomes" id="UP001515500">
    <property type="component" value="Chromosome 6"/>
</dbReference>
<dbReference type="GeneID" id="120263349"/>
<evidence type="ECO:0000313" key="6">
    <source>
        <dbReference type="Proteomes" id="UP001515500"/>
    </source>
</evidence>
<dbReference type="InterPro" id="IPR036641">
    <property type="entry name" value="HPT_dom_sf"/>
</dbReference>
<dbReference type="PROSITE" id="PS50894">
    <property type="entry name" value="HPT"/>
    <property type="match status" value="1"/>
</dbReference>
<evidence type="ECO:0000256" key="1">
    <source>
        <dbReference type="ARBA" id="ARBA00022864"/>
    </source>
</evidence>
<dbReference type="GO" id="GO:0005634">
    <property type="term" value="C:nucleus"/>
    <property type="evidence" value="ECO:0007669"/>
    <property type="project" value="UniProtKB-SubCell"/>
</dbReference>
<evidence type="ECO:0000313" key="7">
    <source>
        <dbReference type="RefSeq" id="XP_039127139.1"/>
    </source>
</evidence>
<dbReference type="InterPro" id="IPR008207">
    <property type="entry name" value="Sig_transdc_His_kin_Hpt_dom"/>
</dbReference>
<dbReference type="GO" id="GO:0009927">
    <property type="term" value="F:histidine phosphotransfer kinase activity"/>
    <property type="evidence" value="ECO:0007669"/>
    <property type="project" value="UniProtKB-UniRule"/>
</dbReference>
<gene>
    <name evidence="7" type="primary">LOC120263349</name>
</gene>
<dbReference type="RefSeq" id="XP_039127139.1">
    <property type="nucleotide sequence ID" value="XM_039271205.1"/>
</dbReference>
<dbReference type="Gene3D" id="1.20.120.160">
    <property type="entry name" value="HPT domain"/>
    <property type="match status" value="1"/>
</dbReference>
<evidence type="ECO:0000259" key="5">
    <source>
        <dbReference type="PROSITE" id="PS50894"/>
    </source>
</evidence>
<dbReference type="Pfam" id="PF01627">
    <property type="entry name" value="Hpt"/>
    <property type="match status" value="1"/>
</dbReference>
<comment type="caution">
    <text evidence="3">Lacks conserved residue(s) required for the propagation of feature annotation.</text>
</comment>
<evidence type="ECO:0000256" key="3">
    <source>
        <dbReference type="PROSITE-ProRule" id="PRU00110"/>
    </source>
</evidence>
<dbReference type="GO" id="GO:0043424">
    <property type="term" value="F:protein histidine kinase binding"/>
    <property type="evidence" value="ECO:0007669"/>
    <property type="project" value="UniProtKB-UniRule"/>
</dbReference>
<dbReference type="GO" id="GO:0000160">
    <property type="term" value="P:phosphorelay signal transduction system"/>
    <property type="evidence" value="ECO:0007669"/>
    <property type="project" value="UniProtKB-UniRule"/>
</dbReference>
<dbReference type="PANTHER" id="PTHR28242:SF52">
    <property type="entry name" value="PHOSPHORELAY INTERMEDIATE PROTEIN YPD1"/>
    <property type="match status" value="1"/>
</dbReference>
<sequence length="144" mass="16108">MASVQELKRSFADLKYSIAREKILNEVFDQLYEEGYDFASETITLFHSEAEKSLTELTARLDQEIVNFHMLEVVINRLKGSGLIIGAARLADACLTMATYCDASNKQGCVVSLNHVKEEYQLLMSKIESIRKLENEIIAAGGSI</sequence>
<dbReference type="GO" id="GO:0005829">
    <property type="term" value="C:cytosol"/>
    <property type="evidence" value="ECO:0007669"/>
    <property type="project" value="UniProtKB-SubCell"/>
</dbReference>
<reference evidence="7" key="1">
    <citation type="submission" date="2025-08" db="UniProtKB">
        <authorList>
            <consortium name="RefSeq"/>
        </authorList>
    </citation>
    <scope>IDENTIFICATION</scope>
</reference>
<accession>A0AB40BKP1</accession>
<keyword evidence="1 4" id="KW-0932">Cytokinin signaling pathway</keyword>
<protein>
    <recommendedName>
        <fullName evidence="4">Histidine-containing phosphotransfer protein</fullName>
    </recommendedName>
</protein>
<evidence type="ECO:0000256" key="4">
    <source>
        <dbReference type="RuleBase" id="RU369004"/>
    </source>
</evidence>
<dbReference type="PANTHER" id="PTHR28242">
    <property type="entry name" value="PHOSPHORELAY INTERMEDIATE PROTEIN YPD1"/>
    <property type="match status" value="1"/>
</dbReference>
<dbReference type="AlphaFoldDB" id="A0AB40BKP1"/>
<proteinExistence type="predicted"/>
<keyword evidence="6" id="KW-1185">Reference proteome</keyword>
<dbReference type="InterPro" id="IPR045871">
    <property type="entry name" value="AHP1-5/YPD1"/>
</dbReference>
<dbReference type="GO" id="GO:0009736">
    <property type="term" value="P:cytokinin-activated signaling pathway"/>
    <property type="evidence" value="ECO:0007669"/>
    <property type="project" value="UniProtKB-KW"/>
</dbReference>
<feature type="domain" description="HPt" evidence="5">
    <location>
        <begin position="35"/>
        <end position="137"/>
    </location>
</feature>
<evidence type="ECO:0000256" key="2">
    <source>
        <dbReference type="ARBA" id="ARBA00023012"/>
    </source>
</evidence>
<keyword evidence="2 4" id="KW-0902">Two-component regulatory system</keyword>
<comment type="function">
    <text evidence="4">Functions as a two-component phosphorelay mediators between cytokinin sensor histidine kinases and response regulators (B-type ARRs). Plays an important role in propagating cytokinin signal transduction.</text>
</comment>
<name>A0AB40BKP1_DIOCR</name>